<feature type="domain" description="Sulfatase N-terminal" evidence="4">
    <location>
        <begin position="23"/>
        <end position="308"/>
    </location>
</feature>
<dbReference type="PANTHER" id="PTHR42693:SF53">
    <property type="entry name" value="ENDO-4-O-SULFATASE"/>
    <property type="match status" value="1"/>
</dbReference>
<feature type="chain" id="PRO_5028831482" evidence="3">
    <location>
        <begin position="22"/>
        <end position="476"/>
    </location>
</feature>
<dbReference type="Pfam" id="PF00884">
    <property type="entry name" value="Sulfatase"/>
    <property type="match status" value="1"/>
</dbReference>
<dbReference type="Proteomes" id="UP000366872">
    <property type="component" value="Unassembled WGS sequence"/>
</dbReference>
<keyword evidence="2" id="KW-0378">Hydrolase</keyword>
<keyword evidence="6" id="KW-1185">Reference proteome</keyword>
<name>A0A6C2U0Q8_PONDE</name>
<gene>
    <name evidence="5" type="ORF">PDESU_02069</name>
</gene>
<keyword evidence="3" id="KW-0732">Signal</keyword>
<evidence type="ECO:0000256" key="2">
    <source>
        <dbReference type="ARBA" id="ARBA00022801"/>
    </source>
</evidence>
<feature type="signal peptide" evidence="3">
    <location>
        <begin position="1"/>
        <end position="21"/>
    </location>
</feature>
<protein>
    <submittedName>
        <fullName evidence="5">Arylsulfatase</fullName>
    </submittedName>
</protein>
<evidence type="ECO:0000313" key="6">
    <source>
        <dbReference type="Proteomes" id="UP000366872"/>
    </source>
</evidence>
<dbReference type="CDD" id="cd16027">
    <property type="entry name" value="SGSH"/>
    <property type="match status" value="1"/>
</dbReference>
<proteinExistence type="inferred from homology"/>
<comment type="similarity">
    <text evidence="1">Belongs to the sulfatase family.</text>
</comment>
<dbReference type="InterPro" id="IPR000917">
    <property type="entry name" value="Sulfatase_N"/>
</dbReference>
<dbReference type="GO" id="GO:0004065">
    <property type="term" value="F:arylsulfatase activity"/>
    <property type="evidence" value="ECO:0007669"/>
    <property type="project" value="TreeGrafter"/>
</dbReference>
<evidence type="ECO:0000313" key="5">
    <source>
        <dbReference type="EMBL" id="VGO13512.1"/>
    </source>
</evidence>
<dbReference type="EMBL" id="CAAHFG010000001">
    <property type="protein sequence ID" value="VGO13512.1"/>
    <property type="molecule type" value="Genomic_DNA"/>
</dbReference>
<evidence type="ECO:0000256" key="3">
    <source>
        <dbReference type="SAM" id="SignalP"/>
    </source>
</evidence>
<dbReference type="AlphaFoldDB" id="A0A6C2U0Q8"/>
<evidence type="ECO:0000256" key="1">
    <source>
        <dbReference type="ARBA" id="ARBA00008779"/>
    </source>
</evidence>
<organism evidence="5 6">
    <name type="scientific">Pontiella desulfatans</name>
    <dbReference type="NCBI Taxonomy" id="2750659"/>
    <lineage>
        <taxon>Bacteria</taxon>
        <taxon>Pseudomonadati</taxon>
        <taxon>Kiritimatiellota</taxon>
        <taxon>Kiritimatiellia</taxon>
        <taxon>Kiritimatiellales</taxon>
        <taxon>Pontiellaceae</taxon>
        <taxon>Pontiella</taxon>
    </lineage>
</organism>
<reference evidence="5 6" key="1">
    <citation type="submission" date="2019-04" db="EMBL/GenBank/DDBJ databases">
        <authorList>
            <person name="Van Vliet M D."/>
        </authorList>
    </citation>
    <scope>NUCLEOTIDE SEQUENCE [LARGE SCALE GENOMIC DNA]</scope>
    <source>
        <strain evidence="5 6">F1</strain>
    </source>
</reference>
<dbReference type="PANTHER" id="PTHR42693">
    <property type="entry name" value="ARYLSULFATASE FAMILY MEMBER"/>
    <property type="match status" value="1"/>
</dbReference>
<dbReference type="Gene3D" id="3.40.720.10">
    <property type="entry name" value="Alkaline Phosphatase, subunit A"/>
    <property type="match status" value="1"/>
</dbReference>
<dbReference type="InterPro" id="IPR017850">
    <property type="entry name" value="Alkaline_phosphatase_core_sf"/>
</dbReference>
<dbReference type="SUPFAM" id="SSF53649">
    <property type="entry name" value="Alkaline phosphatase-like"/>
    <property type="match status" value="1"/>
</dbReference>
<dbReference type="RefSeq" id="WP_136079081.1">
    <property type="nucleotide sequence ID" value="NZ_CAAHFG010000001.1"/>
</dbReference>
<accession>A0A6C2U0Q8</accession>
<dbReference type="InterPro" id="IPR050738">
    <property type="entry name" value="Sulfatase"/>
</dbReference>
<evidence type="ECO:0000259" key="4">
    <source>
        <dbReference type="Pfam" id="PF00884"/>
    </source>
</evidence>
<sequence length="476" mass="54107">MKKMIAAFALFTSVLSGFCHEAPNVLWIYVDDMSGWLGCYGDSTVPTPNIDMLAEQGVKFNRAYMPAPVCSATRSALITGTMQTSHGLHQHRTMIKKSLPEGVTTIPQLFRKAGYLTFNEKKADYNFTYKQNDLFSPEFKRPKKNAMRSHLVGHDLTWLKQLKGKQFFGQIQLYGGKYQGEAGNKYPAPSRIKESEVTVPPQYPDNSVMRNAIARHYEQIAYCDSQVGAIIDALKKYEIWDNTIVFFFTDHGCQMPRAKQHLYDEGAQVPLIVCWPNGSQKLAENGTVRDDLVSGIDITASSLALAGMDVPDFMEGKNLFAENYHPRACVISAKDRMGNAIDHVRSVRTDKFVYIKNYMTDRPLYQPAYRDKFATFINIRKLYAENKLTPLQASYHDAAQRKSEELYEFTKDPNQLNNLADHPEYAAILKKHRAQLEQWEKSTGDKGLIPPSEAELKKVYNGAKDRCVNPEYDIFK</sequence>